<keyword evidence="6" id="KW-0963">Cytoplasm</keyword>
<dbReference type="CDD" id="cd01479">
    <property type="entry name" value="Sec24-like"/>
    <property type="match status" value="1"/>
</dbReference>
<feature type="domain" description="Sec23/Sec24 helical" evidence="16">
    <location>
        <begin position="665"/>
        <end position="768"/>
    </location>
</feature>
<dbReference type="SUPFAM" id="SSF82919">
    <property type="entry name" value="Zn-finger domain of Sec23/24"/>
    <property type="match status" value="1"/>
</dbReference>
<keyword evidence="7" id="KW-0256">Endoplasmic reticulum</keyword>
<keyword evidence="11" id="KW-0472">Membrane</keyword>
<dbReference type="InterPro" id="IPR036175">
    <property type="entry name" value="Sec23/24_helical_dom_sf"/>
</dbReference>
<evidence type="ECO:0000256" key="7">
    <source>
        <dbReference type="ARBA" id="ARBA00022824"/>
    </source>
</evidence>
<keyword evidence="9" id="KW-0653">Protein transport</keyword>
<evidence type="ECO:0000256" key="12">
    <source>
        <dbReference type="SAM" id="MobiDB-lite"/>
    </source>
</evidence>
<feature type="domain" description="Gelsolin-like" evidence="13">
    <location>
        <begin position="793"/>
        <end position="866"/>
    </location>
</feature>
<dbReference type="GO" id="GO:0090110">
    <property type="term" value="P:COPII-coated vesicle cargo loading"/>
    <property type="evidence" value="ECO:0000318"/>
    <property type="project" value="GO_Central"/>
</dbReference>
<evidence type="ECO:0000259" key="17">
    <source>
        <dbReference type="Pfam" id="PF08033"/>
    </source>
</evidence>
<feature type="domain" description="Sec23/Sec24 trunk" evidence="15">
    <location>
        <begin position="327"/>
        <end position="563"/>
    </location>
</feature>
<dbReference type="GO" id="GO:0000149">
    <property type="term" value="F:SNARE binding"/>
    <property type="evidence" value="ECO:0000318"/>
    <property type="project" value="GO_Central"/>
</dbReference>
<evidence type="ECO:0000256" key="9">
    <source>
        <dbReference type="ARBA" id="ARBA00022927"/>
    </source>
</evidence>
<evidence type="ECO:0000256" key="2">
    <source>
        <dbReference type="ARBA" id="ARBA00004496"/>
    </source>
</evidence>
<evidence type="ECO:0000256" key="5">
    <source>
        <dbReference type="ARBA" id="ARBA00022448"/>
    </source>
</evidence>
<dbReference type="Gene3D" id="3.40.20.10">
    <property type="entry name" value="Severin"/>
    <property type="match status" value="1"/>
</dbReference>
<evidence type="ECO:0000256" key="11">
    <source>
        <dbReference type="ARBA" id="ARBA00023136"/>
    </source>
</evidence>
<dbReference type="SUPFAM" id="SSF81811">
    <property type="entry name" value="Helical domain of Sec23/24"/>
    <property type="match status" value="1"/>
</dbReference>
<dbReference type="InterPro" id="IPR006895">
    <property type="entry name" value="Znf_Sec23_Sec24"/>
</dbReference>
<dbReference type="Pfam" id="PF08033">
    <property type="entry name" value="Sec23_BS"/>
    <property type="match status" value="1"/>
</dbReference>
<dbReference type="InterPro" id="IPR007123">
    <property type="entry name" value="Gelsolin-like_dom"/>
</dbReference>
<evidence type="ECO:0000256" key="4">
    <source>
        <dbReference type="ARBA" id="ARBA00008334"/>
    </source>
</evidence>
<feature type="region of interest" description="Disordered" evidence="12">
    <location>
        <begin position="68"/>
        <end position="88"/>
    </location>
</feature>
<evidence type="ECO:0000313" key="18">
    <source>
        <dbReference type="EMBL" id="EEB05077.1"/>
    </source>
</evidence>
<dbReference type="OMA" id="AVECSKQ"/>
<dbReference type="eggNOG" id="KOG1985">
    <property type="taxonomic scope" value="Eukaryota"/>
</dbReference>
<dbReference type="SUPFAM" id="SSF81995">
    <property type="entry name" value="beta-sandwich domain of Sec23/24"/>
    <property type="match status" value="1"/>
</dbReference>
<feature type="domain" description="Zinc finger Sec23/Sec24-type" evidence="14">
    <location>
        <begin position="253"/>
        <end position="291"/>
    </location>
</feature>
<reference evidence="18 20" key="1">
    <citation type="journal article" date="2011" name="Science">
        <title>Comparative functional genomics of the fission yeasts.</title>
        <authorList>
            <person name="Rhind N."/>
            <person name="Chen Z."/>
            <person name="Yassour M."/>
            <person name="Thompson D.A."/>
            <person name="Haas B.J."/>
            <person name="Habib N."/>
            <person name="Wapinski I."/>
            <person name="Roy S."/>
            <person name="Lin M.F."/>
            <person name="Heiman D.I."/>
            <person name="Young S.K."/>
            <person name="Furuya K."/>
            <person name="Guo Y."/>
            <person name="Pidoux A."/>
            <person name="Chen H.M."/>
            <person name="Robbertse B."/>
            <person name="Goldberg J.M."/>
            <person name="Aoki K."/>
            <person name="Bayne E.H."/>
            <person name="Berlin A.M."/>
            <person name="Desjardins C.A."/>
            <person name="Dobbs E."/>
            <person name="Dukaj L."/>
            <person name="Fan L."/>
            <person name="FitzGerald M.G."/>
            <person name="French C."/>
            <person name="Gujja S."/>
            <person name="Hansen K."/>
            <person name="Keifenheim D."/>
            <person name="Levin J.Z."/>
            <person name="Mosher R.A."/>
            <person name="Mueller C.A."/>
            <person name="Pfiffner J."/>
            <person name="Priest M."/>
            <person name="Russ C."/>
            <person name="Smialowska A."/>
            <person name="Swoboda P."/>
            <person name="Sykes S.M."/>
            <person name="Vaughn M."/>
            <person name="Vengrova S."/>
            <person name="Yoder R."/>
            <person name="Zeng Q."/>
            <person name="Allshire R."/>
            <person name="Baulcombe D."/>
            <person name="Birren B.W."/>
            <person name="Brown W."/>
            <person name="Ekwall K."/>
            <person name="Kellis M."/>
            <person name="Leatherwood J."/>
            <person name="Levin H."/>
            <person name="Margalit H."/>
            <person name="Martienssen R."/>
            <person name="Nieduszynski C.A."/>
            <person name="Spatafora J.W."/>
            <person name="Friedman N."/>
            <person name="Dalgaard J.Z."/>
            <person name="Baumann P."/>
            <person name="Niki H."/>
            <person name="Regev A."/>
            <person name="Nusbaum C."/>
        </authorList>
    </citation>
    <scope>NUCLEOTIDE SEQUENCE [LARGE SCALE GENOMIC DNA]</scope>
    <source>
        <strain evidence="20">yFS275 / FY16936</strain>
    </source>
</reference>
<dbReference type="InterPro" id="IPR036174">
    <property type="entry name" value="Znf_Sec23_Sec24_sf"/>
</dbReference>
<feature type="domain" description="Sec23/Sec24 beta-sandwich" evidence="17">
    <location>
        <begin position="571"/>
        <end position="654"/>
    </location>
</feature>
<evidence type="ECO:0000256" key="10">
    <source>
        <dbReference type="ARBA" id="ARBA00023034"/>
    </source>
</evidence>
<dbReference type="Gene3D" id="2.60.40.1670">
    <property type="entry name" value="beta-sandwich domain of Sec23/24"/>
    <property type="match status" value="1"/>
</dbReference>
<name>B6JUX3_SCHJY</name>
<dbReference type="Gene3D" id="2.30.30.380">
    <property type="entry name" value="Zn-finger domain of Sec23/24"/>
    <property type="match status" value="1"/>
</dbReference>
<dbReference type="Pfam" id="PF04815">
    <property type="entry name" value="Sec23_helical"/>
    <property type="match status" value="1"/>
</dbReference>
<dbReference type="STRING" id="402676.B6JUX3"/>
<dbReference type="RefSeq" id="XP_002171370.1">
    <property type="nucleotide sequence ID" value="XM_002171334.2"/>
</dbReference>
<comment type="subcellular location">
    <subcellularLocation>
        <location evidence="2">Cytoplasm</location>
    </subcellularLocation>
    <subcellularLocation>
        <location evidence="3">Endoplasmic reticulum membrane</location>
    </subcellularLocation>
    <subcellularLocation>
        <location evidence="1">Golgi apparatus membrane</location>
    </subcellularLocation>
</comment>
<dbReference type="Pfam" id="PF04810">
    <property type="entry name" value="zf-Sec23_Sec24"/>
    <property type="match status" value="1"/>
</dbReference>
<dbReference type="GO" id="GO:0070971">
    <property type="term" value="C:endoplasmic reticulum exit site"/>
    <property type="evidence" value="ECO:0000318"/>
    <property type="project" value="GO_Central"/>
</dbReference>
<dbReference type="Gene3D" id="1.20.120.730">
    <property type="entry name" value="Sec23/Sec24 helical domain"/>
    <property type="match status" value="1"/>
</dbReference>
<dbReference type="SUPFAM" id="SSF53300">
    <property type="entry name" value="vWA-like"/>
    <property type="match status" value="1"/>
</dbReference>
<sequence length="926" mass="101266">MNNPEGMYTGNPNDPGNGYGRQQYNQYAGYSNVNYGPGMSNAPNNAGYGAPVAGSGVISPAAAPFTGSAPLGSPPTGAATPTGTVHKSRRQYPAELFELTNAPAEPAISGAYGAAPAGNVAKGYPSASSAYPVDPSLVSEVPSMANLNDQFSNMNVRSDASRQLMSVELTNQPADVTALHEPRPLAGPSPVETTTGSPNANCPQRFQTSTLNAIPNTSGLLKKSKLPFAVIVRPFPTLLEEDDPVPVTLDTTISRCRRCRTYIHPFTTFIDNGHRYRCTACNIINDVPQAYDWDSFKNVSRDRWQRPELNNGAVDFIAPQDYMVRPPAPPVYVFLIDVSFISISCGMVATATRTILESLDRIPNADGRTRVAFIAVDSSLHFFSIPLGSDEPSQLVVSDLEEPFLPLPQDLLLNLKESRQGIENLLTHFNDMFVSSRDSSNALGPALKSAYKLIENIGGKIICLNTSLPNVGAGKLLVREDPKMLGTSRESNLLHAQESFYKSFAVDCSTSQISVDMFLFSAQYQDVATLSCLPRYTSGSTRFYQSWNASRSEDAVKFASEFGDHLSQEFGLEGVMRVRATAGVRVSSFYGNFFNRSSDLCSFPYFPRDQSYVIELNVEDTITKPFVLIQTAVLYSTCFGERRIRVLTTAIPVTQSLSDVYAAADQRSIAHYLIVRAADRALTSKLDDARDSIISKLIEIVEVYKKHLAGQNTGAALPLQICENLKLLPLLCLAASKHLGLRRSSQIVSDLRAFALCFLTTLPQPLLLRYVYPTFYALHSMAPEAGTVGENGVILPTPLNLTSAVIESYGLYLIDSHVQQFLFIGKDAVPQLVLDAFGVNSLAELKPGRFTMPVTESPLNARINAILAKLRSLDKGTTVLPSLYLVRGDVDPQLRAWFLSHLIEDRSDTAPSYMQYLQSLKERINR</sequence>
<dbReference type="GO" id="GO:1990753">
    <property type="term" value="C:equatorial cell cortex"/>
    <property type="evidence" value="ECO:0007669"/>
    <property type="project" value="EnsemblFungi"/>
</dbReference>
<evidence type="ECO:0000256" key="3">
    <source>
        <dbReference type="ARBA" id="ARBA00004586"/>
    </source>
</evidence>
<accession>B6JUX3</accession>
<dbReference type="InterPro" id="IPR041742">
    <property type="entry name" value="Sec24-like_trunk_dom"/>
</dbReference>
<dbReference type="GO" id="GO:0000139">
    <property type="term" value="C:Golgi membrane"/>
    <property type="evidence" value="ECO:0007669"/>
    <property type="project" value="UniProtKB-SubCell"/>
</dbReference>
<evidence type="ECO:0000256" key="1">
    <source>
        <dbReference type="ARBA" id="ARBA00004394"/>
    </source>
</evidence>
<dbReference type="GO" id="GO:0008270">
    <property type="term" value="F:zinc ion binding"/>
    <property type="evidence" value="ECO:0000318"/>
    <property type="project" value="GO_Central"/>
</dbReference>
<dbReference type="AlphaFoldDB" id="B6JUX3"/>
<evidence type="ECO:0000259" key="16">
    <source>
        <dbReference type="Pfam" id="PF04815"/>
    </source>
</evidence>
<keyword evidence="8" id="KW-0931">ER-Golgi transport</keyword>
<dbReference type="GeneID" id="7051021"/>
<organism evidence="18 20">
    <name type="scientific">Schizosaccharomyces japonicus (strain yFS275 / FY16936)</name>
    <name type="common">Fission yeast</name>
    <dbReference type="NCBI Taxonomy" id="402676"/>
    <lineage>
        <taxon>Eukaryota</taxon>
        <taxon>Fungi</taxon>
        <taxon>Dikarya</taxon>
        <taxon>Ascomycota</taxon>
        <taxon>Taphrinomycotina</taxon>
        <taxon>Schizosaccharomycetes</taxon>
        <taxon>Schizosaccharomycetales</taxon>
        <taxon>Schizosaccharomycetaceae</taxon>
        <taxon>Schizosaccharomyces</taxon>
    </lineage>
</organism>
<dbReference type="Pfam" id="PF00626">
    <property type="entry name" value="Gelsolin"/>
    <property type="match status" value="1"/>
</dbReference>
<dbReference type="Gene3D" id="3.40.50.410">
    <property type="entry name" value="von Willebrand factor, type A domain"/>
    <property type="match status" value="1"/>
</dbReference>
<dbReference type="JaponicusDB" id="SJAG_00072">
    <property type="gene designation" value="sec24"/>
</dbReference>
<dbReference type="InterPro" id="IPR012990">
    <property type="entry name" value="Beta-sandwich_Sec23_24"/>
</dbReference>
<dbReference type="PANTHER" id="PTHR13803:SF39">
    <property type="entry name" value="SECRETORY 24AB, ISOFORM A"/>
    <property type="match status" value="1"/>
</dbReference>
<dbReference type="VEuPathDB" id="FungiDB:SJAG_00072"/>
<gene>
    <name evidence="19" type="primary">sec24</name>
    <name evidence="18" type="ORF">SJAG_00072</name>
</gene>
<keyword evidence="20" id="KW-1185">Reference proteome</keyword>
<protein>
    <submittedName>
        <fullName evidence="18">COPII vesicle coat protein</fullName>
    </submittedName>
</protein>
<evidence type="ECO:0000313" key="20">
    <source>
        <dbReference type="Proteomes" id="UP000001744"/>
    </source>
</evidence>
<dbReference type="GO" id="GO:0005789">
    <property type="term" value="C:endoplasmic reticulum membrane"/>
    <property type="evidence" value="ECO:0007669"/>
    <property type="project" value="UniProtKB-SubCell"/>
</dbReference>
<dbReference type="Proteomes" id="UP000001744">
    <property type="component" value="Unassembled WGS sequence"/>
</dbReference>
<evidence type="ECO:0000259" key="15">
    <source>
        <dbReference type="Pfam" id="PF04811"/>
    </source>
</evidence>
<dbReference type="InterPro" id="IPR006896">
    <property type="entry name" value="Sec23/24_trunk_dom"/>
</dbReference>
<feature type="compositionally biased region" description="Low complexity" evidence="12">
    <location>
        <begin position="68"/>
        <end position="84"/>
    </location>
</feature>
<evidence type="ECO:0000259" key="13">
    <source>
        <dbReference type="Pfam" id="PF00626"/>
    </source>
</evidence>
<dbReference type="GO" id="GO:0006886">
    <property type="term" value="P:intracellular protein transport"/>
    <property type="evidence" value="ECO:0007669"/>
    <property type="project" value="InterPro"/>
</dbReference>
<feature type="compositionally biased region" description="Polar residues" evidence="12">
    <location>
        <begin position="10"/>
        <end position="24"/>
    </location>
</feature>
<comment type="similarity">
    <text evidence="4">Belongs to the SEC23/SEC24 family. SEC24 subfamily.</text>
</comment>
<keyword evidence="10" id="KW-0333">Golgi apparatus</keyword>
<dbReference type="SUPFAM" id="SSF82754">
    <property type="entry name" value="C-terminal, gelsolin-like domain of Sec23/24"/>
    <property type="match status" value="1"/>
</dbReference>
<dbReference type="Pfam" id="PF04811">
    <property type="entry name" value="Sec23_trunk"/>
    <property type="match status" value="1"/>
</dbReference>
<dbReference type="InterPro" id="IPR029006">
    <property type="entry name" value="ADF-H/Gelsolin-like_dom_sf"/>
</dbReference>
<dbReference type="EMBL" id="KE651166">
    <property type="protein sequence ID" value="EEB05077.1"/>
    <property type="molecule type" value="Genomic_DNA"/>
</dbReference>
<evidence type="ECO:0000256" key="6">
    <source>
        <dbReference type="ARBA" id="ARBA00022490"/>
    </source>
</evidence>
<dbReference type="InterPro" id="IPR036465">
    <property type="entry name" value="vWFA_dom_sf"/>
</dbReference>
<evidence type="ECO:0000259" key="14">
    <source>
        <dbReference type="Pfam" id="PF04810"/>
    </source>
</evidence>
<dbReference type="OrthoDB" id="49016at2759"/>
<keyword evidence="5" id="KW-0813">Transport</keyword>
<dbReference type="InterPro" id="IPR006900">
    <property type="entry name" value="Sec23/24_helical_dom"/>
</dbReference>
<dbReference type="HOGENOM" id="CLU_004589_2_1_1"/>
<evidence type="ECO:0000256" key="8">
    <source>
        <dbReference type="ARBA" id="ARBA00022892"/>
    </source>
</evidence>
<dbReference type="InterPro" id="IPR036180">
    <property type="entry name" value="Gelsolin-like_dom_sf"/>
</dbReference>
<evidence type="ECO:0000313" key="19">
    <source>
        <dbReference type="JaponicusDB" id="SJAG_00072"/>
    </source>
</evidence>
<proteinExistence type="inferred from homology"/>
<dbReference type="GO" id="GO:0005801">
    <property type="term" value="C:cis-Golgi network"/>
    <property type="evidence" value="ECO:0007669"/>
    <property type="project" value="EnsemblFungi"/>
</dbReference>
<dbReference type="GO" id="GO:0030127">
    <property type="term" value="C:COPII vesicle coat"/>
    <property type="evidence" value="ECO:0000318"/>
    <property type="project" value="GO_Central"/>
</dbReference>
<dbReference type="InterPro" id="IPR050550">
    <property type="entry name" value="SEC23_SEC24_subfamily"/>
</dbReference>
<feature type="region of interest" description="Disordered" evidence="12">
    <location>
        <begin position="1"/>
        <end position="24"/>
    </location>
</feature>
<dbReference type="PANTHER" id="PTHR13803">
    <property type="entry name" value="SEC24-RELATED PROTEIN"/>
    <property type="match status" value="1"/>
</dbReference>